<comment type="subcellular location">
    <subcellularLocation>
        <location evidence="1">Cytoplasm</location>
    </subcellularLocation>
</comment>
<evidence type="ECO:0000256" key="7">
    <source>
        <dbReference type="ARBA" id="ARBA00031828"/>
    </source>
</evidence>
<dbReference type="Gene3D" id="3.40.50.1000">
    <property type="entry name" value="HAD superfamily/HAD-like"/>
    <property type="match status" value="1"/>
</dbReference>
<dbReference type="EMBL" id="NRRU01000007">
    <property type="protein sequence ID" value="MBK1711763.1"/>
    <property type="molecule type" value="Genomic_DNA"/>
</dbReference>
<dbReference type="InterPro" id="IPR006549">
    <property type="entry name" value="HAD-SF_hydro_IIIA"/>
</dbReference>
<evidence type="ECO:0000256" key="6">
    <source>
        <dbReference type="ARBA" id="ARBA00023277"/>
    </source>
</evidence>
<dbReference type="CDD" id="cd07503">
    <property type="entry name" value="HAD_HisB-N"/>
    <property type="match status" value="1"/>
</dbReference>
<sequence>MPAPSIKLVILGRDGILNEFRDDHVKGPEEWAPIKGSLEAVARLNHAGWHVVLATNQAGIGRGMIDMVSVNAVHAHMNRQLAVLGGRFDAVFFCPHTPEEQCDCRKPLPGLLLDIGRRYGVDLRGVPVAGDTVRDLTAARAAGCEPHLILTGRAAALDDEQLHQTLHQVPGARAHANLGAFVDFVLQRDRSQPEAAPGERS</sequence>
<evidence type="ECO:0000313" key="9">
    <source>
        <dbReference type="Proteomes" id="UP001041814"/>
    </source>
</evidence>
<reference evidence="8" key="1">
    <citation type="submission" date="2017-08" db="EMBL/GenBank/DDBJ databases">
        <authorList>
            <person name="Imhoff J.F."/>
            <person name="Rahn T."/>
            <person name="Kuenzel S."/>
            <person name="Neulinger S.C."/>
        </authorList>
    </citation>
    <scope>NUCLEOTIDE SEQUENCE</scope>
    <source>
        <strain evidence="8">IM 151</strain>
    </source>
</reference>
<dbReference type="Pfam" id="PF13242">
    <property type="entry name" value="Hydrolase_like"/>
    <property type="match status" value="1"/>
</dbReference>
<name>A0ABS1DP29_RUBGE</name>
<dbReference type="NCBIfam" id="NF006506">
    <property type="entry name" value="PRK08942.1"/>
    <property type="match status" value="1"/>
</dbReference>
<protein>
    <recommendedName>
        <fullName evidence="7">D,D-heptose 1,7-bisphosphate phosphatase</fullName>
    </recommendedName>
</protein>
<dbReference type="Proteomes" id="UP001041814">
    <property type="component" value="Unassembled WGS sequence"/>
</dbReference>
<keyword evidence="4" id="KW-0479">Metal-binding</keyword>
<keyword evidence="6" id="KW-0119">Carbohydrate metabolism</keyword>
<dbReference type="SUPFAM" id="SSF56784">
    <property type="entry name" value="HAD-like"/>
    <property type="match status" value="1"/>
</dbReference>
<gene>
    <name evidence="8" type="ORF">CKO43_03090</name>
</gene>
<reference evidence="8" key="2">
    <citation type="journal article" date="2020" name="Microorganisms">
        <title>Osmotic Adaptation and Compatible Solute Biosynthesis of Phototrophic Bacteria as Revealed from Genome Analyses.</title>
        <authorList>
            <person name="Imhoff J.F."/>
            <person name="Rahn T."/>
            <person name="Kunzel S."/>
            <person name="Keller A."/>
            <person name="Neulinger S.C."/>
        </authorList>
    </citation>
    <scope>NUCLEOTIDE SEQUENCE</scope>
    <source>
        <strain evidence="8">IM 151</strain>
    </source>
</reference>
<dbReference type="InterPro" id="IPR006543">
    <property type="entry name" value="Histidinol-phos"/>
</dbReference>
<evidence type="ECO:0000256" key="5">
    <source>
        <dbReference type="ARBA" id="ARBA00022801"/>
    </source>
</evidence>
<evidence type="ECO:0000256" key="2">
    <source>
        <dbReference type="ARBA" id="ARBA00005628"/>
    </source>
</evidence>
<comment type="similarity">
    <text evidence="2">Belongs to the GmhB family.</text>
</comment>
<dbReference type="InterPro" id="IPR023214">
    <property type="entry name" value="HAD_sf"/>
</dbReference>
<evidence type="ECO:0000256" key="1">
    <source>
        <dbReference type="ARBA" id="ARBA00004496"/>
    </source>
</evidence>
<accession>A0ABS1DP29</accession>
<comment type="caution">
    <text evidence="8">The sequence shown here is derived from an EMBL/GenBank/DDBJ whole genome shotgun (WGS) entry which is preliminary data.</text>
</comment>
<dbReference type="NCBIfam" id="TIGR01662">
    <property type="entry name" value="HAD-SF-IIIA"/>
    <property type="match status" value="1"/>
</dbReference>
<dbReference type="InterPro" id="IPR004446">
    <property type="entry name" value="Heptose_bisP_phosphatase"/>
</dbReference>
<dbReference type="InterPro" id="IPR036412">
    <property type="entry name" value="HAD-like_sf"/>
</dbReference>
<evidence type="ECO:0000256" key="3">
    <source>
        <dbReference type="ARBA" id="ARBA00022490"/>
    </source>
</evidence>
<evidence type="ECO:0000256" key="4">
    <source>
        <dbReference type="ARBA" id="ARBA00022723"/>
    </source>
</evidence>
<dbReference type="PANTHER" id="PTHR42891:SF1">
    <property type="entry name" value="D-GLYCERO-BETA-D-MANNO-HEPTOSE-1,7-BISPHOSPHATE 7-PHOSPHATASE"/>
    <property type="match status" value="1"/>
</dbReference>
<keyword evidence="9" id="KW-1185">Reference proteome</keyword>
<dbReference type="PANTHER" id="PTHR42891">
    <property type="entry name" value="D-GLYCERO-BETA-D-MANNO-HEPTOSE-1,7-BISPHOSPHATE 7-PHOSPHATASE"/>
    <property type="match status" value="1"/>
</dbReference>
<proteinExistence type="inferred from homology"/>
<evidence type="ECO:0000313" key="8">
    <source>
        <dbReference type="EMBL" id="MBK1711763.1"/>
    </source>
</evidence>
<keyword evidence="5" id="KW-0378">Hydrolase</keyword>
<dbReference type="NCBIfam" id="TIGR01656">
    <property type="entry name" value="Histidinol-ppas"/>
    <property type="match status" value="1"/>
</dbReference>
<dbReference type="RefSeq" id="WP_200228883.1">
    <property type="nucleotide sequence ID" value="NZ_NRRT01000026.1"/>
</dbReference>
<organism evidence="8 9">
    <name type="scientific">Rubrivivax gelatinosus</name>
    <name type="common">Rhodocyclus gelatinosus</name>
    <name type="synonym">Rhodopseudomonas gelatinosa</name>
    <dbReference type="NCBI Taxonomy" id="28068"/>
    <lineage>
        <taxon>Bacteria</taxon>
        <taxon>Pseudomonadati</taxon>
        <taxon>Pseudomonadota</taxon>
        <taxon>Betaproteobacteria</taxon>
        <taxon>Burkholderiales</taxon>
        <taxon>Sphaerotilaceae</taxon>
        <taxon>Rubrivivax</taxon>
    </lineage>
</organism>
<keyword evidence="3" id="KW-0963">Cytoplasm</keyword>